<dbReference type="Gene3D" id="2.60.40.200">
    <property type="entry name" value="Superoxide dismutase, copper/zinc binding domain"/>
    <property type="match status" value="1"/>
</dbReference>
<gene>
    <name evidence="4" type="ORF">L6773_03140</name>
</gene>
<reference evidence="4" key="2">
    <citation type="submission" date="2024-05" db="EMBL/GenBank/DDBJ databases">
        <title>Rhodohalobacter halophilus gen. nov., sp. nov., a moderately halophilic member of the family Balneolaceae.</title>
        <authorList>
            <person name="Xia J."/>
        </authorList>
    </citation>
    <scope>NUCLEOTIDE SEQUENCE</scope>
    <source>
        <strain evidence="4">WB101</strain>
    </source>
</reference>
<dbReference type="InterPro" id="IPR024134">
    <property type="entry name" value="SOD_Cu/Zn_/chaperone"/>
</dbReference>
<dbReference type="InterPro" id="IPR036423">
    <property type="entry name" value="SOD-like_Cu/Zn_dom_sf"/>
</dbReference>
<dbReference type="InterPro" id="IPR001424">
    <property type="entry name" value="SOD_Cu_Zn_dom"/>
</dbReference>
<comment type="caution">
    <text evidence="4">The sequence shown here is derived from an EMBL/GenBank/DDBJ whole genome shotgun (WGS) entry which is preliminary data.</text>
</comment>
<dbReference type="PROSITE" id="PS51257">
    <property type="entry name" value="PROKAR_LIPOPROTEIN"/>
    <property type="match status" value="1"/>
</dbReference>
<reference evidence="4" key="1">
    <citation type="submission" date="2022-01" db="EMBL/GenBank/DDBJ databases">
        <authorList>
            <person name="Wang Y."/>
        </authorList>
    </citation>
    <scope>NUCLEOTIDE SEQUENCE</scope>
    <source>
        <strain evidence="4">WB101</strain>
    </source>
</reference>
<dbReference type="Pfam" id="PF00080">
    <property type="entry name" value="Sod_Cu"/>
    <property type="match status" value="1"/>
</dbReference>
<feature type="signal peptide" evidence="2">
    <location>
        <begin position="1"/>
        <end position="20"/>
    </location>
</feature>
<evidence type="ECO:0000259" key="3">
    <source>
        <dbReference type="Pfam" id="PF00080"/>
    </source>
</evidence>
<evidence type="ECO:0000256" key="1">
    <source>
        <dbReference type="ARBA" id="ARBA00010457"/>
    </source>
</evidence>
<dbReference type="PRINTS" id="PR00068">
    <property type="entry name" value="CUZNDISMTASE"/>
</dbReference>
<comment type="similarity">
    <text evidence="1">Belongs to the Cu-Zn superoxide dismutase family.</text>
</comment>
<dbReference type="PANTHER" id="PTHR10003">
    <property type="entry name" value="SUPEROXIDE DISMUTASE CU-ZN -RELATED"/>
    <property type="match status" value="1"/>
</dbReference>
<feature type="domain" description="Superoxide dismutase copper/zinc binding" evidence="3">
    <location>
        <begin position="57"/>
        <end position="185"/>
    </location>
</feature>
<feature type="chain" id="PRO_5046938901" evidence="2">
    <location>
        <begin position="21"/>
        <end position="195"/>
    </location>
</feature>
<evidence type="ECO:0000256" key="2">
    <source>
        <dbReference type="SAM" id="SignalP"/>
    </source>
</evidence>
<dbReference type="Proteomes" id="UP001165366">
    <property type="component" value="Unassembled WGS sequence"/>
</dbReference>
<evidence type="ECO:0000313" key="5">
    <source>
        <dbReference type="Proteomes" id="UP001165366"/>
    </source>
</evidence>
<evidence type="ECO:0000313" key="4">
    <source>
        <dbReference type="EMBL" id="MCG2587548.1"/>
    </source>
</evidence>
<keyword evidence="5" id="KW-1185">Reference proteome</keyword>
<sequence length="195" mass="20151">MRYISVSLLTIFLLASCSQADMSDAESEAGMEETVESAPEITKATAVLSPTDGSQTAGVVTLTQTDEGVRIEATVSGLDAEARHGFHIHQFGDCRAPDGTSAGGHFNPEDVEHGAPTDDIRHVGDLGNLPTNAQGTAEVDFLDTHVELNGPNSVLGRGVIVHAGTDDFETQPTGAAGSRLACGVIGVANPDVVVE</sequence>
<dbReference type="SUPFAM" id="SSF49329">
    <property type="entry name" value="Cu,Zn superoxide dismutase-like"/>
    <property type="match status" value="1"/>
</dbReference>
<accession>A0ABS9K9L6</accession>
<keyword evidence="2" id="KW-0732">Signal</keyword>
<dbReference type="EMBL" id="JAKLWS010000002">
    <property type="protein sequence ID" value="MCG2587548.1"/>
    <property type="molecule type" value="Genomic_DNA"/>
</dbReference>
<protein>
    <submittedName>
        <fullName evidence="4">Superoxide dismutase family protein</fullName>
    </submittedName>
</protein>
<name>A0ABS9K9L6_9BACT</name>
<dbReference type="CDD" id="cd00305">
    <property type="entry name" value="Cu-Zn_Superoxide_Dismutase"/>
    <property type="match status" value="1"/>
</dbReference>
<dbReference type="RefSeq" id="WP_237852392.1">
    <property type="nucleotide sequence ID" value="NZ_JAKLWS010000002.1"/>
</dbReference>
<proteinExistence type="inferred from homology"/>
<organism evidence="4 5">
    <name type="scientific">Rhodohalobacter sulfatireducens</name>
    <dbReference type="NCBI Taxonomy" id="2911366"/>
    <lineage>
        <taxon>Bacteria</taxon>
        <taxon>Pseudomonadati</taxon>
        <taxon>Balneolota</taxon>
        <taxon>Balneolia</taxon>
        <taxon>Balneolales</taxon>
        <taxon>Balneolaceae</taxon>
        <taxon>Rhodohalobacter</taxon>
    </lineage>
</organism>